<organism evidence="1 2">
    <name type="scientific">Saccharothrix mutabilis subsp. mutabilis</name>
    <dbReference type="NCBI Taxonomy" id="66855"/>
    <lineage>
        <taxon>Bacteria</taxon>
        <taxon>Bacillati</taxon>
        <taxon>Actinomycetota</taxon>
        <taxon>Actinomycetes</taxon>
        <taxon>Pseudonocardiales</taxon>
        <taxon>Pseudonocardiaceae</taxon>
        <taxon>Saccharothrix</taxon>
    </lineage>
</organism>
<keyword evidence="2" id="KW-1185">Reference proteome</keyword>
<accession>A0ABP3E269</accession>
<dbReference type="Proteomes" id="UP001500416">
    <property type="component" value="Unassembled WGS sequence"/>
</dbReference>
<reference evidence="2" key="1">
    <citation type="journal article" date="2019" name="Int. J. Syst. Evol. Microbiol.">
        <title>The Global Catalogue of Microorganisms (GCM) 10K type strain sequencing project: providing services to taxonomists for standard genome sequencing and annotation.</title>
        <authorList>
            <consortium name="The Broad Institute Genomics Platform"/>
            <consortium name="The Broad Institute Genome Sequencing Center for Infectious Disease"/>
            <person name="Wu L."/>
            <person name="Ma J."/>
        </authorList>
    </citation>
    <scope>NUCLEOTIDE SEQUENCE [LARGE SCALE GENOMIC DNA]</scope>
    <source>
        <strain evidence="2">JCM 3380</strain>
    </source>
</reference>
<dbReference type="EMBL" id="BAAABU010000014">
    <property type="protein sequence ID" value="GAA0246907.1"/>
    <property type="molecule type" value="Genomic_DNA"/>
</dbReference>
<proteinExistence type="predicted"/>
<dbReference type="RefSeq" id="WP_343936619.1">
    <property type="nucleotide sequence ID" value="NZ_BAAABU010000014.1"/>
</dbReference>
<name>A0ABP3E269_9PSEU</name>
<sequence>MSLELDLLTGLIDSAAGQGAEDEPEWKACRAWLHDTDLDGVDLEHHLEDAAQRIRALLLRRGHALDERHFRSPDSQGARFLPSGVAFDHSYERSLPVADLESRLGAGDPPPGWEHTCVVFRSCMAALGHLFGSLTHMLRPTERRPLTVGFWGDYFETDLLLEYQSSSVFSWRRIAPGDVAGTLSCEVLLLEPVRYNWSLDAVDVGAWVRAWRESPVRPRIVVVDTTLVSPVWPTDRVLRALSGDVLVVEVRSGLKLDQQGLELANLGIVDVYSRGGRGVPTAEQLGVVLRLARSTTGAGPSVADAAALDVPFVGDPAWQLRHAGAVLANNARVAAEIADVQGVFAEVVHPSLLGVGHCPFVIVRLAEDTLVGHGLVLAAVRREAVRRRIRFTHGSSFGFRSHRFETIVPRVAEGRGLFKVAAGAREGPFLDGVVEVLREIGGLPDLAALQAKYPNLEPVPLT</sequence>
<evidence type="ECO:0000313" key="1">
    <source>
        <dbReference type="EMBL" id="GAA0246907.1"/>
    </source>
</evidence>
<protein>
    <submittedName>
        <fullName evidence="1">Uncharacterized protein</fullName>
    </submittedName>
</protein>
<evidence type="ECO:0000313" key="2">
    <source>
        <dbReference type="Proteomes" id="UP001500416"/>
    </source>
</evidence>
<comment type="caution">
    <text evidence="1">The sequence shown here is derived from an EMBL/GenBank/DDBJ whole genome shotgun (WGS) entry which is preliminary data.</text>
</comment>
<gene>
    <name evidence="1" type="ORF">GCM10010492_53130</name>
</gene>